<evidence type="ECO:0000256" key="9">
    <source>
        <dbReference type="SAM" id="Phobius"/>
    </source>
</evidence>
<feature type="transmembrane region" description="Helical" evidence="9">
    <location>
        <begin position="258"/>
        <end position="280"/>
    </location>
</feature>
<evidence type="ECO:0000259" key="10">
    <source>
        <dbReference type="Pfam" id="PF03151"/>
    </source>
</evidence>
<feature type="transmembrane region" description="Helical" evidence="9">
    <location>
        <begin position="285"/>
        <end position="307"/>
    </location>
</feature>
<evidence type="ECO:0000256" key="4">
    <source>
        <dbReference type="ARBA" id="ARBA00011182"/>
    </source>
</evidence>
<evidence type="ECO:0000256" key="1">
    <source>
        <dbReference type="ARBA" id="ARBA00003420"/>
    </source>
</evidence>
<feature type="transmembrane region" description="Helical" evidence="9">
    <location>
        <begin position="68"/>
        <end position="88"/>
    </location>
</feature>
<feature type="domain" description="Sugar phosphate transporter" evidence="10">
    <location>
        <begin position="42"/>
        <end position="329"/>
    </location>
</feature>
<feature type="transmembrane region" description="Helical" evidence="9">
    <location>
        <begin position="188"/>
        <end position="206"/>
    </location>
</feature>
<evidence type="ECO:0000256" key="6">
    <source>
        <dbReference type="ARBA" id="ARBA00022989"/>
    </source>
</evidence>
<feature type="compositionally biased region" description="Basic and acidic residues" evidence="8">
    <location>
        <begin position="1"/>
        <end position="15"/>
    </location>
</feature>
<feature type="transmembrane region" description="Helical" evidence="9">
    <location>
        <begin position="166"/>
        <end position="182"/>
    </location>
</feature>
<dbReference type="EMBL" id="JANBVO010000024">
    <property type="protein sequence ID" value="KAJ9141867.1"/>
    <property type="molecule type" value="Genomic_DNA"/>
</dbReference>
<dbReference type="Pfam" id="PF03151">
    <property type="entry name" value="TPT"/>
    <property type="match status" value="1"/>
</dbReference>
<dbReference type="Proteomes" id="UP001174694">
    <property type="component" value="Unassembled WGS sequence"/>
</dbReference>
<sequence length="399" mass="43824">MGADEKTRSSGESPRDVNAPVLPTVNPEVEKAQPPKASLHPAFYVIMWISLSSSVILFNKWILDTLKFQYPVILTTYHLTFATIMTQLMARYTTLLDGRKTVKMTGRVYLRAIVPIGLFFSLSLICGNLTYLYLSVAFIQMLKATTPVAVLLASWALGVSQPNLKVFLNVLAIVVGVIIASIGEIKFVLIGVIFQIGGIIFEAIRLTMVQRLLSSAEYKMDPIVSVYYFAPVCAVMNFLVALVWEIPKVSMDEVYNVGLFTFFLNGLCAFLLNISVVFLIGRTSVLVLTLCGVLKDVLLVAASMLIWGTQVTGLQFFGYSIALCGMIYYKLGYDAIKGYAGDAGRQWAEFGANRPALRKVIVFASVLLFIVVVIYSSDSMGDPTQYLSDAANKVGITGK</sequence>
<evidence type="ECO:0000256" key="3">
    <source>
        <dbReference type="ARBA" id="ARBA00010425"/>
    </source>
</evidence>
<evidence type="ECO:0000256" key="5">
    <source>
        <dbReference type="ARBA" id="ARBA00022692"/>
    </source>
</evidence>
<evidence type="ECO:0000313" key="11">
    <source>
        <dbReference type="EMBL" id="KAJ9141867.1"/>
    </source>
</evidence>
<dbReference type="InterPro" id="IPR004853">
    <property type="entry name" value="Sugar_P_trans_dom"/>
</dbReference>
<gene>
    <name evidence="11" type="ORF">NKR23_g7527</name>
</gene>
<feature type="transmembrane region" description="Helical" evidence="9">
    <location>
        <begin position="137"/>
        <end position="159"/>
    </location>
</feature>
<evidence type="ECO:0000313" key="12">
    <source>
        <dbReference type="Proteomes" id="UP001174694"/>
    </source>
</evidence>
<feature type="transmembrane region" description="Helical" evidence="9">
    <location>
        <begin position="313"/>
        <end position="331"/>
    </location>
</feature>
<feature type="transmembrane region" description="Helical" evidence="9">
    <location>
        <begin position="226"/>
        <end position="246"/>
    </location>
</feature>
<reference evidence="11" key="1">
    <citation type="submission" date="2022-07" db="EMBL/GenBank/DDBJ databases">
        <title>Fungi with potential for degradation of polypropylene.</title>
        <authorList>
            <person name="Gostincar C."/>
        </authorList>
    </citation>
    <scope>NUCLEOTIDE SEQUENCE</scope>
    <source>
        <strain evidence="11">EXF-13308</strain>
    </source>
</reference>
<accession>A0AA38VMF8</accession>
<dbReference type="GO" id="GO:0005789">
    <property type="term" value="C:endoplasmic reticulum membrane"/>
    <property type="evidence" value="ECO:0007669"/>
    <property type="project" value="UniProtKB-SubCell"/>
</dbReference>
<comment type="subunit">
    <text evidence="4">Homooligomer.</text>
</comment>
<keyword evidence="12" id="KW-1185">Reference proteome</keyword>
<organism evidence="11 12">
    <name type="scientific">Pleurostoma richardsiae</name>
    <dbReference type="NCBI Taxonomy" id="41990"/>
    <lineage>
        <taxon>Eukaryota</taxon>
        <taxon>Fungi</taxon>
        <taxon>Dikarya</taxon>
        <taxon>Ascomycota</taxon>
        <taxon>Pezizomycotina</taxon>
        <taxon>Sordariomycetes</taxon>
        <taxon>Sordariomycetidae</taxon>
        <taxon>Calosphaeriales</taxon>
        <taxon>Pleurostomataceae</taxon>
        <taxon>Pleurostoma</taxon>
    </lineage>
</organism>
<dbReference type="AlphaFoldDB" id="A0AA38VMF8"/>
<comment type="similarity">
    <text evidence="3">Belongs to the TPT transporter family. SLC35D subfamily.</text>
</comment>
<comment type="caution">
    <text evidence="11">The sequence shown here is derived from an EMBL/GenBank/DDBJ whole genome shotgun (WGS) entry which is preliminary data.</text>
</comment>
<evidence type="ECO:0000256" key="7">
    <source>
        <dbReference type="ARBA" id="ARBA00023136"/>
    </source>
</evidence>
<keyword evidence="5 9" id="KW-0812">Transmembrane</keyword>
<comment type="subcellular location">
    <subcellularLocation>
        <location evidence="2">Endoplasmic reticulum membrane</location>
        <topology evidence="2">Multi-pass membrane protein</topology>
    </subcellularLocation>
</comment>
<feature type="transmembrane region" description="Helical" evidence="9">
    <location>
        <begin position="108"/>
        <end position="131"/>
    </location>
</feature>
<feature type="region of interest" description="Disordered" evidence="8">
    <location>
        <begin position="1"/>
        <end position="22"/>
    </location>
</feature>
<keyword evidence="6 9" id="KW-1133">Transmembrane helix</keyword>
<evidence type="ECO:0000256" key="8">
    <source>
        <dbReference type="SAM" id="MobiDB-lite"/>
    </source>
</evidence>
<proteinExistence type="inferred from homology"/>
<protein>
    <submittedName>
        <fullName evidence="11">Triose-phosphate transporter</fullName>
    </submittedName>
</protein>
<feature type="transmembrane region" description="Helical" evidence="9">
    <location>
        <begin position="360"/>
        <end position="377"/>
    </location>
</feature>
<dbReference type="PANTHER" id="PTHR11132">
    <property type="entry name" value="SOLUTE CARRIER FAMILY 35"/>
    <property type="match status" value="1"/>
</dbReference>
<feature type="transmembrane region" description="Helical" evidence="9">
    <location>
        <begin position="41"/>
        <end position="62"/>
    </location>
</feature>
<dbReference type="InterPro" id="IPR050186">
    <property type="entry name" value="TPT_transporter"/>
</dbReference>
<comment type="function">
    <text evidence="1">Involved in the import of GDP-mannose from the cytoplasm into the Golgi lumen.</text>
</comment>
<name>A0AA38VMF8_9PEZI</name>
<evidence type="ECO:0000256" key="2">
    <source>
        <dbReference type="ARBA" id="ARBA00004477"/>
    </source>
</evidence>
<keyword evidence="7 9" id="KW-0472">Membrane</keyword>